<dbReference type="FunFam" id="3.30.930.10:FF:000007">
    <property type="entry name" value="Bifunctional glutamate/proline--tRNA ligase"/>
    <property type="match status" value="1"/>
</dbReference>
<dbReference type="InterPro" id="IPR017449">
    <property type="entry name" value="Pro-tRNA_synth_II"/>
</dbReference>
<dbReference type="Gene3D" id="3.30.110.30">
    <property type="entry name" value="C-terminal domain of ProRS"/>
    <property type="match status" value="1"/>
</dbReference>
<evidence type="ECO:0000256" key="4">
    <source>
        <dbReference type="ARBA" id="ARBA00022917"/>
    </source>
</evidence>
<dbReference type="Gene3D" id="3.40.50.620">
    <property type="entry name" value="HUPs"/>
    <property type="match status" value="1"/>
</dbReference>
<dbReference type="Pfam" id="PF00587">
    <property type="entry name" value="tRNA-synt_2b"/>
    <property type="match status" value="1"/>
</dbReference>
<dbReference type="InterPro" id="IPR033721">
    <property type="entry name" value="ProRS_core_arch_euk"/>
</dbReference>
<dbReference type="SUPFAM" id="SSF52374">
    <property type="entry name" value="Nucleotidylyl transferase"/>
    <property type="match status" value="1"/>
</dbReference>
<dbReference type="InterPro" id="IPR001412">
    <property type="entry name" value="aa-tRNA-synth_I_CS"/>
</dbReference>
<evidence type="ECO:0000256" key="2">
    <source>
        <dbReference type="ARBA" id="ARBA00022741"/>
    </source>
</evidence>
<dbReference type="InterPro" id="IPR011035">
    <property type="entry name" value="Ribosomal_bL25/Gln-tRNA_synth"/>
</dbReference>
<dbReference type="NCBIfam" id="TIGR00463">
    <property type="entry name" value="gltX_arch"/>
    <property type="match status" value="1"/>
</dbReference>
<name>A0AAE2D393_SCHME</name>
<evidence type="ECO:0000313" key="8">
    <source>
        <dbReference type="EMBL" id="KAK4468685.1"/>
    </source>
</evidence>
<keyword evidence="1" id="KW-0436">Ligase</keyword>
<dbReference type="InterPro" id="IPR036282">
    <property type="entry name" value="Glutathione-S-Trfase_C_sf"/>
</dbReference>
<dbReference type="InterPro" id="IPR020056">
    <property type="entry name" value="Rbsml_bL25/Gln-tRNA_synth_N"/>
</dbReference>
<dbReference type="InterPro" id="IPR016061">
    <property type="entry name" value="Pro-tRNA_ligase_II_C"/>
</dbReference>
<dbReference type="Pfam" id="PF20974">
    <property type="entry name" value="tRNA-synt_1c_C2"/>
    <property type="match status" value="1"/>
</dbReference>
<dbReference type="InterPro" id="IPR020059">
    <property type="entry name" value="Glu/Gln-tRNA-synth_Ib_codon-bd"/>
</dbReference>
<dbReference type="Gene3D" id="3.30.930.10">
    <property type="entry name" value="Bira Bifunctional Protein, Domain 2"/>
    <property type="match status" value="1"/>
</dbReference>
<dbReference type="CDD" id="cd00862">
    <property type="entry name" value="ProRS_anticodon_zinc"/>
    <property type="match status" value="1"/>
</dbReference>
<dbReference type="PROSITE" id="PS00178">
    <property type="entry name" value="AA_TRNA_LIGASE_I"/>
    <property type="match status" value="1"/>
</dbReference>
<dbReference type="PANTHER" id="PTHR43382:SF2">
    <property type="entry name" value="BIFUNCTIONAL GLUTAMATE_PROLINE--TRNA LIGASE"/>
    <property type="match status" value="1"/>
</dbReference>
<reference evidence="8" key="1">
    <citation type="submission" date="2022-04" db="EMBL/GenBank/DDBJ databases">
        <authorList>
            <person name="Xu L."/>
            <person name="Lv Z."/>
        </authorList>
    </citation>
    <scope>NUCLEOTIDE SEQUENCE</scope>
    <source>
        <strain evidence="8">LV_2022a</strain>
    </source>
</reference>
<dbReference type="InterPro" id="IPR006195">
    <property type="entry name" value="aa-tRNA-synth_II"/>
</dbReference>
<dbReference type="PROSITE" id="PS50862">
    <property type="entry name" value="AA_TRNA_LIGASE_II"/>
    <property type="match status" value="1"/>
</dbReference>
<dbReference type="Gene3D" id="1.20.1050.130">
    <property type="match status" value="1"/>
</dbReference>
<dbReference type="Gene3D" id="3.40.50.800">
    <property type="entry name" value="Anticodon-binding domain"/>
    <property type="match status" value="1"/>
</dbReference>
<feature type="region of interest" description="Disordered" evidence="6">
    <location>
        <begin position="716"/>
        <end position="763"/>
    </location>
</feature>
<dbReference type="InterPro" id="IPR000924">
    <property type="entry name" value="Glu/Gln-tRNA-synth"/>
</dbReference>
<dbReference type="Gene3D" id="2.40.240.10">
    <property type="entry name" value="Ribosomal Protein L25, Chain P"/>
    <property type="match status" value="1"/>
</dbReference>
<evidence type="ECO:0000256" key="1">
    <source>
        <dbReference type="ARBA" id="ARBA00022598"/>
    </source>
</evidence>
<evidence type="ECO:0000259" key="7">
    <source>
        <dbReference type="PROSITE" id="PS50862"/>
    </source>
</evidence>
<dbReference type="GO" id="GO:0005737">
    <property type="term" value="C:cytoplasm"/>
    <property type="evidence" value="ECO:0007669"/>
    <property type="project" value="InterPro"/>
</dbReference>
<dbReference type="HAMAP" id="MF_01571">
    <property type="entry name" value="Pro_tRNA_synth_type3"/>
    <property type="match status" value="1"/>
</dbReference>
<feature type="compositionally biased region" description="Basic and acidic residues" evidence="6">
    <location>
        <begin position="735"/>
        <end position="754"/>
    </location>
</feature>
<dbReference type="InterPro" id="IPR004526">
    <property type="entry name" value="Glu-tRNA-synth_arc/euk"/>
</dbReference>
<dbReference type="InterPro" id="IPR002314">
    <property type="entry name" value="aa-tRNA-synt_IIb"/>
</dbReference>
<evidence type="ECO:0000256" key="3">
    <source>
        <dbReference type="ARBA" id="ARBA00022840"/>
    </source>
</evidence>
<dbReference type="SUPFAM" id="SSF50715">
    <property type="entry name" value="Ribosomal protein L25-like"/>
    <property type="match status" value="1"/>
</dbReference>
<dbReference type="SUPFAM" id="SSF52954">
    <property type="entry name" value="Class II aaRS ABD-related"/>
    <property type="match status" value="1"/>
</dbReference>
<dbReference type="FunFam" id="3.30.110.30:FF:000001">
    <property type="entry name" value="Bifunctional glutamate/proline--tRNA ligase"/>
    <property type="match status" value="1"/>
</dbReference>
<dbReference type="Proteomes" id="UP001292079">
    <property type="component" value="Unassembled WGS sequence"/>
</dbReference>
<keyword evidence="9" id="KW-1185">Reference proteome</keyword>
<dbReference type="PRINTS" id="PR00987">
    <property type="entry name" value="TRNASYNTHGLU"/>
</dbReference>
<keyword evidence="3" id="KW-0067">ATP-binding</keyword>
<dbReference type="SUPFAM" id="SSF47616">
    <property type="entry name" value="GST C-terminal domain-like"/>
    <property type="match status" value="1"/>
</dbReference>
<dbReference type="SUPFAM" id="SSF55681">
    <property type="entry name" value="Class II aaRS and biotin synthetases"/>
    <property type="match status" value="1"/>
</dbReference>
<gene>
    <name evidence="8" type="ORF">MN116_007867</name>
</gene>
<dbReference type="FunFam" id="3.40.50.800:FF:000005">
    <property type="entry name" value="bifunctional glutamate/proline--tRNA ligase"/>
    <property type="match status" value="1"/>
</dbReference>
<proteinExistence type="inferred from homology"/>
<dbReference type="GO" id="GO:0017101">
    <property type="term" value="C:aminoacyl-tRNA synthetase multienzyme complex"/>
    <property type="evidence" value="ECO:0007669"/>
    <property type="project" value="TreeGrafter"/>
</dbReference>
<evidence type="ECO:0000256" key="5">
    <source>
        <dbReference type="ARBA" id="ARBA00023146"/>
    </source>
</evidence>
<dbReference type="GO" id="GO:0004818">
    <property type="term" value="F:glutamate-tRNA ligase activity"/>
    <property type="evidence" value="ECO:0007669"/>
    <property type="project" value="InterPro"/>
</dbReference>
<evidence type="ECO:0000256" key="6">
    <source>
        <dbReference type="SAM" id="MobiDB-lite"/>
    </source>
</evidence>
<dbReference type="EMBL" id="JALJAT010000006">
    <property type="protein sequence ID" value="KAK4468685.1"/>
    <property type="molecule type" value="Genomic_DNA"/>
</dbReference>
<dbReference type="SMART" id="SM00946">
    <property type="entry name" value="ProRS-C_1"/>
    <property type="match status" value="1"/>
</dbReference>
<dbReference type="NCBIfam" id="TIGR00408">
    <property type="entry name" value="proS_fam_I"/>
    <property type="match status" value="1"/>
</dbReference>
<dbReference type="SUPFAM" id="SSF64586">
    <property type="entry name" value="C-terminal domain of ProRS"/>
    <property type="match status" value="1"/>
</dbReference>
<dbReference type="GO" id="GO:0005524">
    <property type="term" value="F:ATP binding"/>
    <property type="evidence" value="ECO:0007669"/>
    <property type="project" value="UniProtKB-KW"/>
</dbReference>
<dbReference type="Gene3D" id="3.90.800.10">
    <property type="entry name" value="Glutamyl-tRNA Synthetase, Domain 3"/>
    <property type="match status" value="1"/>
</dbReference>
<sequence>MGLETFKDFIRRYAPGLSDDCLNLALSGISTKCDLQTYNWVRFASTYLQPGATFVWAGKEIDKAIANSAYLNGTEFSLSDLVVWAFLEINPDWHKLYGSCKNDSSAKCFINLRQYYDRLIAIPSVQRLKTEIHESRIKSNFTVISEPHSNVVGKTHASDMLFEKGGKFGELPGAKVGEVVVRFPPEASGYLHIGHAKAALLNKHYRDVFQGRLILRFDDTNPDKEKECYEKSILSDLPRIGFSWDTMSSTSDHFDKMLQLCEQLIREGKAYVDDTDTETIRVQREARQISACRDNSIEKNLAWWEEMKKGTQQGLRCCVRAKIDMSSNNGALRDPTIYRCKIEPHVRTGSKYKVYPLYDFACPVVDSIEGVTHALRTSEYNDRNEQYAWMCKSLGIRCPLVIDYSRLALQNTVLSKRKLAWFVDEGIVDGWDDPRMPTISGILRHGMTAEGLRQFILAQGSSRSSALMEWDKIWSFNKKIIEPIAPRTTALLLDSLHTSHGGTPPGLVRVRVHGQIGYTKKEVQVHPKNESLGYRTVLLGPEVFVEHADALCFEEGENVTFINWGNLRIMSIHKQDQLIVGIDASLNLEDTDYKKTLKVTWLTDPKDSHPPLVPVSCLVYDNLLNKAILGKDEDFKLYVNKCSKKEQCLLGDPDLCHVKKGDIIQIQRRGFYICDAPYESICLATGHESPCVLINIPDGSSKDDIVIIKSEVKSSSTSGSAKTNKTVKLDMTPEEAAKAAEQQRKKQEKKEARKVGKLQAKQKALEAEPKTTAIINHHETGSKPVRDTVNDEQSNQHLIECKQSGQAASKVVVVTGKEREHTLNKSRTKKQSKLAIEASRETDFSDWYSELIIKAELLDYYDISGCYILRPWAYSMWQTIQLFMNEKLKAMGVENAYFPMFVSKSSLEREKDHVTDFAPEVAWVTKSGDTDLIEPIAIRPTSETVMYPIFAKWIQSHRDLPLRINQWSNVVRWEFKHPQPFLRTREFLWQEGHTAFAEKADAEAEVRVILDLYAEVYKNLLAVPVVKGRKTEREKFAGADYTTTVEIYISGNGRAIQGATSHHLGQNFSRMFNVTYDHPVTGKPAFVYQNSWGLTTRTLGVLVMVHSDDKGLVLPPRIAPYQIVIVPCGITAKISAQEKESLLSAARSVLDLLSKSNKQFRVHCDDRDNVSPGWKFNHWELKGVPIRLEIGPQEVVDQKVCLVLRYNGERKNVSINSLSTQLPRIFDEIHDAMFDKATKSLANHVIPVNNLSELCTALDQKSLVLAPFCCDKDCEEVIRYESARNVIVEPGAPAMGAKSLCIPFACDFNPKLTCGCPPSDTPCFNRSYCSRKAVSYTLFGRSY</sequence>
<protein>
    <recommendedName>
        <fullName evidence="7">Aminoacyl-transfer RNA synthetases class-II family profile domain-containing protein</fullName>
    </recommendedName>
</protein>
<dbReference type="GO" id="GO:0006433">
    <property type="term" value="P:prolyl-tRNA aminoacylation"/>
    <property type="evidence" value="ECO:0007669"/>
    <property type="project" value="InterPro"/>
</dbReference>
<keyword evidence="4" id="KW-0648">Protein biosynthesis</keyword>
<dbReference type="InterPro" id="IPR004154">
    <property type="entry name" value="Anticodon-bd"/>
</dbReference>
<dbReference type="InterPro" id="IPR045864">
    <property type="entry name" value="aa-tRNA-synth_II/BPL/LPL"/>
</dbReference>
<reference evidence="8" key="2">
    <citation type="journal article" date="2023" name="Infect Dis Poverty">
        <title>Chromosome-scale genome of the human blood fluke Schistosoma mekongi and its implications for public health.</title>
        <authorList>
            <person name="Zhou M."/>
            <person name="Xu L."/>
            <person name="Xu D."/>
            <person name="Chen W."/>
            <person name="Khan J."/>
            <person name="Hu Y."/>
            <person name="Huang H."/>
            <person name="Wei H."/>
            <person name="Zhang Y."/>
            <person name="Chusongsang P."/>
            <person name="Tanasarnprasert K."/>
            <person name="Hu X."/>
            <person name="Limpanont Y."/>
            <person name="Lv Z."/>
        </authorList>
    </citation>
    <scope>NUCLEOTIDE SEQUENCE</scope>
    <source>
        <strain evidence="8">LV_2022a</strain>
    </source>
</reference>
<keyword evidence="5" id="KW-0030">Aminoacyl-tRNA synthetase</keyword>
<dbReference type="InterPro" id="IPR049437">
    <property type="entry name" value="tRNA-synt_1c_C2"/>
</dbReference>
<evidence type="ECO:0000313" key="9">
    <source>
        <dbReference type="Proteomes" id="UP001292079"/>
    </source>
</evidence>
<dbReference type="Gene3D" id="1.10.1160.10">
    <property type="entry name" value="Glutamyl-trna Synthetase, Domain 2"/>
    <property type="match status" value="1"/>
</dbReference>
<feature type="domain" description="Aminoacyl-transfer RNA synthetases class-II family profile" evidence="7">
    <location>
        <begin position="874"/>
        <end position="1115"/>
    </location>
</feature>
<dbReference type="InterPro" id="IPR020058">
    <property type="entry name" value="Glu/Gln-tRNA-synth_Ib_cat-dom"/>
</dbReference>
<dbReference type="Pfam" id="PF00749">
    <property type="entry name" value="tRNA-synt_1c"/>
    <property type="match status" value="1"/>
</dbReference>
<keyword evidence="2" id="KW-0547">Nucleotide-binding</keyword>
<dbReference type="InterPro" id="IPR020061">
    <property type="entry name" value="Glu_tRNA_lig_a-bdl"/>
</dbReference>
<dbReference type="CDD" id="cd00778">
    <property type="entry name" value="ProRS_core_arch_euk"/>
    <property type="match status" value="1"/>
</dbReference>
<dbReference type="PANTHER" id="PTHR43382">
    <property type="entry name" value="PROLYL-TRNA SYNTHETASE"/>
    <property type="match status" value="1"/>
</dbReference>
<dbReference type="GO" id="GO:0006424">
    <property type="term" value="P:glutamyl-tRNA aminoacylation"/>
    <property type="evidence" value="ECO:0007669"/>
    <property type="project" value="InterPro"/>
</dbReference>
<dbReference type="FunFam" id="1.10.1160.10:FF:000001">
    <property type="entry name" value="Glutamine--tRNA ligase"/>
    <property type="match status" value="1"/>
</dbReference>
<dbReference type="Pfam" id="PF03129">
    <property type="entry name" value="HGTP_anticodon"/>
    <property type="match status" value="1"/>
</dbReference>
<dbReference type="Pfam" id="PF03950">
    <property type="entry name" value="tRNA-synt_1c_C"/>
    <property type="match status" value="1"/>
</dbReference>
<accession>A0AAE2D393</accession>
<dbReference type="GO" id="GO:0004827">
    <property type="term" value="F:proline-tRNA ligase activity"/>
    <property type="evidence" value="ECO:0007669"/>
    <property type="project" value="InterPro"/>
</dbReference>
<dbReference type="InterPro" id="IPR004499">
    <property type="entry name" value="Pro-tRNA-ligase_IIa_arc-type"/>
</dbReference>
<dbReference type="FunFam" id="3.40.50.620:FF:000070">
    <property type="entry name" value="Bifunctional glutamate/proline--tRNA ligase"/>
    <property type="match status" value="1"/>
</dbReference>
<dbReference type="InterPro" id="IPR014729">
    <property type="entry name" value="Rossmann-like_a/b/a_fold"/>
</dbReference>
<organism evidence="8 9">
    <name type="scientific">Schistosoma mekongi</name>
    <name type="common">Parasitic worm</name>
    <dbReference type="NCBI Taxonomy" id="38744"/>
    <lineage>
        <taxon>Eukaryota</taxon>
        <taxon>Metazoa</taxon>
        <taxon>Spiralia</taxon>
        <taxon>Lophotrochozoa</taxon>
        <taxon>Platyhelminthes</taxon>
        <taxon>Trematoda</taxon>
        <taxon>Digenea</taxon>
        <taxon>Strigeidida</taxon>
        <taxon>Schistosomatoidea</taxon>
        <taxon>Schistosomatidae</taxon>
        <taxon>Schistosoma</taxon>
    </lineage>
</organism>
<dbReference type="InterPro" id="IPR036621">
    <property type="entry name" value="Anticodon-bd_dom_sf"/>
</dbReference>
<dbReference type="FunFam" id="3.90.800.10:FF:000001">
    <property type="entry name" value="Glutamine--tRNA ligase"/>
    <property type="match status" value="1"/>
</dbReference>
<dbReference type="Pfam" id="PF09180">
    <property type="entry name" value="ProRS-C_1"/>
    <property type="match status" value="1"/>
</dbReference>
<feature type="compositionally biased region" description="Low complexity" evidence="6">
    <location>
        <begin position="716"/>
        <end position="726"/>
    </location>
</feature>
<comment type="caution">
    <text evidence="8">The sequence shown here is derived from an EMBL/GenBank/DDBJ whole genome shotgun (WGS) entry which is preliminary data.</text>
</comment>